<evidence type="ECO:0000313" key="3">
    <source>
        <dbReference type="Proteomes" id="UP000887013"/>
    </source>
</evidence>
<dbReference type="OrthoDB" id="10303644at2759"/>
<dbReference type="Proteomes" id="UP000887013">
    <property type="component" value="Unassembled WGS sequence"/>
</dbReference>
<evidence type="ECO:0000256" key="1">
    <source>
        <dbReference type="SAM" id="MobiDB-lite"/>
    </source>
</evidence>
<dbReference type="EMBL" id="BMAW01053123">
    <property type="protein sequence ID" value="GFS89339.1"/>
    <property type="molecule type" value="Genomic_DNA"/>
</dbReference>
<evidence type="ECO:0000313" key="2">
    <source>
        <dbReference type="EMBL" id="GFS89339.1"/>
    </source>
</evidence>
<feature type="region of interest" description="Disordered" evidence="1">
    <location>
        <begin position="1"/>
        <end position="23"/>
    </location>
</feature>
<reference evidence="2" key="1">
    <citation type="submission" date="2020-08" db="EMBL/GenBank/DDBJ databases">
        <title>Multicomponent nature underlies the extraordinary mechanical properties of spider dragline silk.</title>
        <authorList>
            <person name="Kono N."/>
            <person name="Nakamura H."/>
            <person name="Mori M."/>
            <person name="Yoshida Y."/>
            <person name="Ohtoshi R."/>
            <person name="Malay A.D."/>
            <person name="Moran D.A.P."/>
            <person name="Tomita M."/>
            <person name="Numata K."/>
            <person name="Arakawa K."/>
        </authorList>
    </citation>
    <scope>NUCLEOTIDE SEQUENCE</scope>
</reference>
<keyword evidence="3" id="KW-1185">Reference proteome</keyword>
<protein>
    <submittedName>
        <fullName evidence="2">Uncharacterized protein</fullName>
    </submittedName>
</protein>
<proteinExistence type="predicted"/>
<dbReference type="AlphaFoldDB" id="A0A8X6N221"/>
<sequence>MQAIFYSRHRPQESLRDNTLRPGSVKGHISKKLHVSSGGLSLPSFSSNAVSTLCLARSQPPSIPFFALPFQSQGPLFSHLRVPSNLSRRVKA</sequence>
<gene>
    <name evidence="2" type="ORF">NPIL_143011</name>
</gene>
<accession>A0A8X6N221</accession>
<comment type="caution">
    <text evidence="2">The sequence shown here is derived from an EMBL/GenBank/DDBJ whole genome shotgun (WGS) entry which is preliminary data.</text>
</comment>
<name>A0A8X6N221_NEPPI</name>
<organism evidence="2 3">
    <name type="scientific">Nephila pilipes</name>
    <name type="common">Giant wood spider</name>
    <name type="synonym">Nephila maculata</name>
    <dbReference type="NCBI Taxonomy" id="299642"/>
    <lineage>
        <taxon>Eukaryota</taxon>
        <taxon>Metazoa</taxon>
        <taxon>Ecdysozoa</taxon>
        <taxon>Arthropoda</taxon>
        <taxon>Chelicerata</taxon>
        <taxon>Arachnida</taxon>
        <taxon>Araneae</taxon>
        <taxon>Araneomorphae</taxon>
        <taxon>Entelegynae</taxon>
        <taxon>Araneoidea</taxon>
        <taxon>Nephilidae</taxon>
        <taxon>Nephila</taxon>
    </lineage>
</organism>
<feature type="compositionally biased region" description="Basic and acidic residues" evidence="1">
    <location>
        <begin position="10"/>
        <end position="19"/>
    </location>
</feature>